<dbReference type="InterPro" id="IPR000727">
    <property type="entry name" value="T_SNARE_dom"/>
</dbReference>
<feature type="compositionally biased region" description="Basic and acidic residues" evidence="9">
    <location>
        <begin position="30"/>
        <end position="41"/>
    </location>
</feature>
<dbReference type="FunCoup" id="G0V8S2">
    <property type="interactions" value="272"/>
</dbReference>
<dbReference type="GO" id="GO:0000139">
    <property type="term" value="C:Golgi membrane"/>
    <property type="evidence" value="ECO:0007669"/>
    <property type="project" value="UniProtKB-SubCell"/>
</dbReference>
<feature type="compositionally biased region" description="Polar residues" evidence="9">
    <location>
        <begin position="1"/>
        <end position="10"/>
    </location>
</feature>
<dbReference type="GO" id="GO:0048280">
    <property type="term" value="P:vesicle fusion with Golgi apparatus"/>
    <property type="evidence" value="ECO:0007669"/>
    <property type="project" value="EnsemblFungi"/>
</dbReference>
<dbReference type="STRING" id="1064592.G0V8S2"/>
<proteinExistence type="predicted"/>
<dbReference type="CDD" id="cd15853">
    <property type="entry name" value="SNARE_Bet1"/>
    <property type="match status" value="1"/>
</dbReference>
<reference key="2">
    <citation type="submission" date="2011-08" db="EMBL/GenBank/DDBJ databases">
        <title>Genome sequence of Naumovozyma castellii.</title>
        <authorList>
            <person name="Gordon J.L."/>
            <person name="Armisen D."/>
            <person name="Proux-Wera E."/>
            <person name="OhEigeartaigh S.S."/>
            <person name="Byrne K.P."/>
            <person name="Wolfe K.H."/>
        </authorList>
    </citation>
    <scope>NUCLEOTIDE SEQUENCE</scope>
    <source>
        <strain>Type strain:CBS 4309</strain>
    </source>
</reference>
<gene>
    <name evidence="12" type="primary">NCAS0A13130</name>
    <name evidence="12" type="ordered locus">NCAS_0A13130</name>
</gene>
<sequence>MNSNLTNDNLYQRDASRTQLFGPRSSMRNSELDRASPYDKGAHFDYSESRLSQLESQSEEHIGSMTQKVKALKALSMKMGDEIRGSNHTLNSLGDTFENTSKKLKNTFGSMMEMAKRSRISIKTWLLIFFLVAILFFWVWIT</sequence>
<evidence type="ECO:0000256" key="4">
    <source>
        <dbReference type="ARBA" id="ARBA00022927"/>
    </source>
</evidence>
<keyword evidence="2" id="KW-0813">Transport</keyword>
<evidence type="ECO:0000256" key="8">
    <source>
        <dbReference type="ARBA" id="ARBA00046280"/>
    </source>
</evidence>
<dbReference type="GO" id="GO:0006888">
    <property type="term" value="P:endoplasmic reticulum to Golgi vesicle-mediated transport"/>
    <property type="evidence" value="ECO:0007669"/>
    <property type="project" value="EnsemblFungi"/>
</dbReference>
<dbReference type="HOGENOM" id="CLU_086133_1_1_1"/>
<evidence type="ECO:0000256" key="2">
    <source>
        <dbReference type="ARBA" id="ARBA00022448"/>
    </source>
</evidence>
<keyword evidence="3 10" id="KW-0812">Transmembrane</keyword>
<dbReference type="PANTHER" id="PTHR12791">
    <property type="entry name" value="GOLGI SNARE BET1-RELATED"/>
    <property type="match status" value="1"/>
</dbReference>
<dbReference type="GO" id="GO:0006886">
    <property type="term" value="P:intracellular protein transport"/>
    <property type="evidence" value="ECO:0007669"/>
    <property type="project" value="EnsemblFungi"/>
</dbReference>
<dbReference type="InParanoid" id="G0V8S2"/>
<evidence type="ECO:0000313" key="13">
    <source>
        <dbReference type="Proteomes" id="UP000001640"/>
    </source>
</evidence>
<protein>
    <recommendedName>
        <fullName evidence="11">t-SNARE coiled-coil homology domain-containing protein</fullName>
    </recommendedName>
</protein>
<dbReference type="EMBL" id="HE576752">
    <property type="protein sequence ID" value="CCC67871.1"/>
    <property type="molecule type" value="Genomic_DNA"/>
</dbReference>
<dbReference type="GO" id="GO:0030134">
    <property type="term" value="C:COPII-coated ER to Golgi transport vesicle"/>
    <property type="evidence" value="ECO:0007669"/>
    <property type="project" value="EnsemblFungi"/>
</dbReference>
<dbReference type="KEGG" id="ncs:NCAS_0A13130"/>
<feature type="region of interest" description="Disordered" evidence="9">
    <location>
        <begin position="1"/>
        <end position="41"/>
    </location>
</feature>
<keyword evidence="7 10" id="KW-0472">Membrane</keyword>
<dbReference type="RefSeq" id="XP_003674251.1">
    <property type="nucleotide sequence ID" value="XM_003674203.1"/>
</dbReference>
<dbReference type="eggNOG" id="KOG3385">
    <property type="taxonomic scope" value="Eukaryota"/>
</dbReference>
<accession>G0V8S2</accession>
<keyword evidence="5 10" id="KW-1133">Transmembrane helix</keyword>
<dbReference type="OrthoDB" id="261831at2759"/>
<feature type="transmembrane region" description="Helical" evidence="10">
    <location>
        <begin position="120"/>
        <end position="141"/>
    </location>
</feature>
<evidence type="ECO:0000313" key="12">
    <source>
        <dbReference type="EMBL" id="CCC67871.1"/>
    </source>
</evidence>
<evidence type="ECO:0000256" key="10">
    <source>
        <dbReference type="SAM" id="Phobius"/>
    </source>
</evidence>
<dbReference type="SUPFAM" id="SSF58038">
    <property type="entry name" value="SNARE fusion complex"/>
    <property type="match status" value="1"/>
</dbReference>
<name>G0V8S2_NAUCA</name>
<reference evidence="13" key="1">
    <citation type="journal article" date="2011" name="Proc. Natl. Acad. Sci. U.S.A.">
        <title>Evolutionary erosion of yeast sex chromosomes by mating-type switching accidents.</title>
        <authorList>
            <person name="Gordon J.L."/>
            <person name="Armisen D."/>
            <person name="Proux-Wera E."/>
            <person name="Oheigeartaigh S.S."/>
            <person name="Byrne K.P."/>
            <person name="Wolfe K.H."/>
        </authorList>
    </citation>
    <scope>NUCLEOTIDE SEQUENCE [LARGE SCALE GENOMIC DNA]</scope>
    <source>
        <strain evidence="13">ATCC 76901 / BCRC 22586 / CBS 4309 / NBRC 1992 / NRRL Y-12630</strain>
    </source>
</reference>
<comment type="subcellular location">
    <subcellularLocation>
        <location evidence="8">Endomembrane system</location>
        <topology evidence="8">Single-pass type IV membrane protein</topology>
    </subcellularLocation>
    <subcellularLocation>
        <location evidence="1">Golgi apparatus membrane</location>
    </subcellularLocation>
</comment>
<evidence type="ECO:0000259" key="11">
    <source>
        <dbReference type="PROSITE" id="PS50192"/>
    </source>
</evidence>
<keyword evidence="6" id="KW-0333">Golgi apparatus</keyword>
<evidence type="ECO:0000256" key="6">
    <source>
        <dbReference type="ARBA" id="ARBA00023034"/>
    </source>
</evidence>
<dbReference type="AlphaFoldDB" id="G0V8S2"/>
<keyword evidence="13" id="KW-1185">Reference proteome</keyword>
<dbReference type="SMART" id="SM00397">
    <property type="entry name" value="t_SNARE"/>
    <property type="match status" value="1"/>
</dbReference>
<dbReference type="PROSITE" id="PS50192">
    <property type="entry name" value="T_SNARE"/>
    <property type="match status" value="1"/>
</dbReference>
<dbReference type="GO" id="GO:0006890">
    <property type="term" value="P:retrograde vesicle-mediated transport, Golgi to endoplasmic reticulum"/>
    <property type="evidence" value="ECO:0007669"/>
    <property type="project" value="EnsemblFungi"/>
</dbReference>
<dbReference type="Proteomes" id="UP000001640">
    <property type="component" value="Chromosome 1"/>
</dbReference>
<dbReference type="GO" id="GO:0005789">
    <property type="term" value="C:endoplasmic reticulum membrane"/>
    <property type="evidence" value="ECO:0007669"/>
    <property type="project" value="EnsemblFungi"/>
</dbReference>
<dbReference type="Gene3D" id="1.20.5.110">
    <property type="match status" value="1"/>
</dbReference>
<dbReference type="GO" id="GO:0005484">
    <property type="term" value="F:SNAP receptor activity"/>
    <property type="evidence" value="ECO:0007669"/>
    <property type="project" value="EnsemblFungi"/>
</dbReference>
<dbReference type="GeneID" id="96901349"/>
<organism evidence="12 13">
    <name type="scientific">Naumovozyma castellii</name>
    <name type="common">Yeast</name>
    <name type="synonym">Saccharomyces castellii</name>
    <dbReference type="NCBI Taxonomy" id="27288"/>
    <lineage>
        <taxon>Eukaryota</taxon>
        <taxon>Fungi</taxon>
        <taxon>Dikarya</taxon>
        <taxon>Ascomycota</taxon>
        <taxon>Saccharomycotina</taxon>
        <taxon>Saccharomycetes</taxon>
        <taxon>Saccharomycetales</taxon>
        <taxon>Saccharomycetaceae</taxon>
        <taxon>Naumovozyma</taxon>
    </lineage>
</organism>
<dbReference type="InterPro" id="IPR039899">
    <property type="entry name" value="BET1_SNARE"/>
</dbReference>
<dbReference type="OMA" id="FFWVWIT"/>
<evidence type="ECO:0000256" key="9">
    <source>
        <dbReference type="SAM" id="MobiDB-lite"/>
    </source>
</evidence>
<evidence type="ECO:0000256" key="3">
    <source>
        <dbReference type="ARBA" id="ARBA00022692"/>
    </source>
</evidence>
<feature type="domain" description="T-SNARE coiled-coil homology" evidence="11">
    <location>
        <begin position="52"/>
        <end position="114"/>
    </location>
</feature>
<evidence type="ECO:0000256" key="1">
    <source>
        <dbReference type="ARBA" id="ARBA00004394"/>
    </source>
</evidence>
<dbReference type="GO" id="GO:0031201">
    <property type="term" value="C:SNARE complex"/>
    <property type="evidence" value="ECO:0007669"/>
    <property type="project" value="EnsemblFungi"/>
</dbReference>
<evidence type="ECO:0000256" key="5">
    <source>
        <dbReference type="ARBA" id="ARBA00022989"/>
    </source>
</evidence>
<keyword evidence="4" id="KW-0653">Protein transport</keyword>
<evidence type="ECO:0000256" key="7">
    <source>
        <dbReference type="ARBA" id="ARBA00023136"/>
    </source>
</evidence>